<comment type="caution">
    <text evidence="1">The sequence shown here is derived from an EMBL/GenBank/DDBJ whole genome shotgun (WGS) entry which is preliminary data.</text>
</comment>
<name>A0ACC2T559_9FUNG</name>
<evidence type="ECO:0000313" key="1">
    <source>
        <dbReference type="EMBL" id="KAJ9069630.1"/>
    </source>
</evidence>
<keyword evidence="2" id="KW-1185">Reference proteome</keyword>
<protein>
    <submittedName>
        <fullName evidence="1">Uncharacterized protein</fullName>
    </submittedName>
</protein>
<sequence>MAADVFTLVVDVCLVTEDVCSVAVGAFTFTAGDSLLVTQISVRNIPDKYPLKPEYKDYTLEKILELDPLACIQSAVRYNRQGPWILSTPKLFRGKFSYLPAYKLHMEPPVTPKPMTATYPVLPINHTGKLFGIVHIILTGVIDTIILAAIP</sequence>
<proteinExistence type="predicted"/>
<organism evidence="1 2">
    <name type="scientific">Entomophthora muscae</name>
    <dbReference type="NCBI Taxonomy" id="34485"/>
    <lineage>
        <taxon>Eukaryota</taxon>
        <taxon>Fungi</taxon>
        <taxon>Fungi incertae sedis</taxon>
        <taxon>Zoopagomycota</taxon>
        <taxon>Entomophthoromycotina</taxon>
        <taxon>Entomophthoromycetes</taxon>
        <taxon>Entomophthorales</taxon>
        <taxon>Entomophthoraceae</taxon>
        <taxon>Entomophthora</taxon>
    </lineage>
</organism>
<dbReference type="Proteomes" id="UP001165960">
    <property type="component" value="Unassembled WGS sequence"/>
</dbReference>
<gene>
    <name evidence="1" type="ORF">DSO57_1016442</name>
</gene>
<reference evidence="1" key="1">
    <citation type="submission" date="2022-04" db="EMBL/GenBank/DDBJ databases">
        <title>Genome of the entomopathogenic fungus Entomophthora muscae.</title>
        <authorList>
            <person name="Elya C."/>
            <person name="Lovett B.R."/>
            <person name="Lee E."/>
            <person name="Macias A.M."/>
            <person name="Hajek A.E."/>
            <person name="De Bivort B.L."/>
            <person name="Kasson M.T."/>
            <person name="De Fine Licht H.H."/>
            <person name="Stajich J.E."/>
        </authorList>
    </citation>
    <scope>NUCLEOTIDE SEQUENCE</scope>
    <source>
        <strain evidence="1">Berkeley</strain>
    </source>
</reference>
<evidence type="ECO:0000313" key="2">
    <source>
        <dbReference type="Proteomes" id="UP001165960"/>
    </source>
</evidence>
<dbReference type="EMBL" id="QTSX02003617">
    <property type="protein sequence ID" value="KAJ9069630.1"/>
    <property type="molecule type" value="Genomic_DNA"/>
</dbReference>
<accession>A0ACC2T559</accession>